<name>A0A8X8BSE6_POLSE</name>
<feature type="non-terminal residue" evidence="13">
    <location>
        <position position="339"/>
    </location>
</feature>
<evidence type="ECO:0000256" key="4">
    <source>
        <dbReference type="ARBA" id="ARBA00023187"/>
    </source>
</evidence>
<dbReference type="GO" id="GO:0005681">
    <property type="term" value="C:spliceosomal complex"/>
    <property type="evidence" value="ECO:0007669"/>
    <property type="project" value="TreeGrafter"/>
</dbReference>
<dbReference type="InterPro" id="IPR036249">
    <property type="entry name" value="Thioredoxin-like_sf"/>
</dbReference>
<keyword evidence="5" id="KW-0539">Nucleus</keyword>
<evidence type="ECO:0000256" key="2">
    <source>
        <dbReference type="ARBA" id="ARBA00008241"/>
    </source>
</evidence>
<sequence>MDRRFEGGGLLLSPVEESSAEVSRDSGNVSQSESSGSVLSDVLSSGDISQSPSFSMPGPPESTETENLLKNTAQSYSAYVRASAADEIQNLEMSLEEMLVRVDEFVGMLDMIRNDTSQVVNDNLPQIYRKAEEMRAVYRKIDNLDAFVKMVGCNVAVMEEEVTQAEANLGTLPGTFKKFLRAISAPTFLNDTLLSFKMSYMLPHLHNGWQVDQAILSEEDRVVVIRFGHDWDPTCMKMDEVLYNIAEKVKNFAVIYLVDITEVPDFNKMYELYDPCTVMFFFRNKHIMIDLGTGNNNKINWPMEDNQEMIDIVETVYRGARKGRGLVVSPKDYSTKYRY</sequence>
<organism evidence="13 14">
    <name type="scientific">Polypterus senegalus</name>
    <name type="common">Senegal bichir</name>
    <dbReference type="NCBI Taxonomy" id="55291"/>
    <lineage>
        <taxon>Eukaryota</taxon>
        <taxon>Metazoa</taxon>
        <taxon>Chordata</taxon>
        <taxon>Craniata</taxon>
        <taxon>Vertebrata</taxon>
        <taxon>Euteleostomi</taxon>
        <taxon>Actinopterygii</taxon>
        <taxon>Polypteriformes</taxon>
        <taxon>Polypteridae</taxon>
        <taxon>Polypterus</taxon>
    </lineage>
</organism>
<dbReference type="GO" id="GO:0005682">
    <property type="term" value="C:U5 snRNP"/>
    <property type="evidence" value="ECO:0007669"/>
    <property type="project" value="TreeGrafter"/>
</dbReference>
<dbReference type="FunFam" id="3.40.30.10:FF:000004">
    <property type="entry name" value="Spliceosomal protein DIB1"/>
    <property type="match status" value="1"/>
</dbReference>
<dbReference type="PANTHER" id="PTHR12052">
    <property type="entry name" value="THIOREDOXIN-LIKE PROTEN 4A, 4B"/>
    <property type="match status" value="1"/>
</dbReference>
<evidence type="ECO:0000256" key="8">
    <source>
        <dbReference type="ARBA" id="ARBA00074493"/>
    </source>
</evidence>
<keyword evidence="3" id="KW-0507">mRNA processing</keyword>
<evidence type="ECO:0000256" key="3">
    <source>
        <dbReference type="ARBA" id="ARBA00022664"/>
    </source>
</evidence>
<dbReference type="GO" id="GO:0000398">
    <property type="term" value="P:mRNA splicing, via spliceosome"/>
    <property type="evidence" value="ECO:0007669"/>
    <property type="project" value="InterPro"/>
</dbReference>
<evidence type="ECO:0000256" key="12">
    <source>
        <dbReference type="SAM" id="MobiDB-lite"/>
    </source>
</evidence>
<comment type="caution">
    <text evidence="13">The sequence shown here is derived from an EMBL/GenBank/DDBJ whole genome shotgun (WGS) entry which is preliminary data.</text>
</comment>
<comment type="subcellular location">
    <subcellularLocation>
        <location evidence="1">Nucleus</location>
    </subcellularLocation>
</comment>
<reference evidence="13 14" key="1">
    <citation type="journal article" date="2021" name="Cell">
        <title>Tracing the genetic footprints of vertebrate landing in non-teleost ray-finned fishes.</title>
        <authorList>
            <person name="Bi X."/>
            <person name="Wang K."/>
            <person name="Yang L."/>
            <person name="Pan H."/>
            <person name="Jiang H."/>
            <person name="Wei Q."/>
            <person name="Fang M."/>
            <person name="Yu H."/>
            <person name="Zhu C."/>
            <person name="Cai Y."/>
            <person name="He Y."/>
            <person name="Gan X."/>
            <person name="Zeng H."/>
            <person name="Yu D."/>
            <person name="Zhu Y."/>
            <person name="Jiang H."/>
            <person name="Qiu Q."/>
            <person name="Yang H."/>
            <person name="Zhang Y.E."/>
            <person name="Wang W."/>
            <person name="Zhu M."/>
            <person name="He S."/>
            <person name="Zhang G."/>
        </authorList>
    </citation>
    <scope>NUCLEOTIDE SEQUENCE [LARGE SCALE GENOMIC DNA]</scope>
    <source>
        <strain evidence="13">Bchr_013</strain>
    </source>
</reference>
<keyword evidence="14" id="KW-1185">Reference proteome</keyword>
<dbReference type="SMART" id="SM01410">
    <property type="entry name" value="DIM1"/>
    <property type="match status" value="1"/>
</dbReference>
<feature type="region of interest" description="Disordered" evidence="12">
    <location>
        <begin position="1"/>
        <end position="66"/>
    </location>
</feature>
<comment type="subunit">
    <text evidence="7">Component of the precatalytic spliceosome (spliceosome B complex). Component of the U5 snRNP complex. Component of the U4/U6-U5 tri-snRNP complex. The U4/U6-U5 tri-snRNP complex is a building block of the precatalytic spliceosome (spliceosome B complex). The U4/U6-U5 tri-snRNP complex is composed of the U4, U6 and U5 snRNAs and at least PRPF3, PRPF4, PRPF6, PRPF8, PRPF31, SNRNP200, TXNL4A, SNRNP40, SNRPB, SNRPD1, SNRPD2, SNRPD3, SNRPE, SNRPF, SNRPG, DDX23, CD2BP2, PPIH, SNU13, EFTUD2, SART1 and USP39, plus LSM2, LSM3, LSM4, LSM5, LSM6, LSM7 and LSM8. Directly interacts with CD2BP2. Interacts with HNRPF, HNRPH2, NEDD9 and PQBP1. Interacts with ERBB4.</text>
</comment>
<dbReference type="InterPro" id="IPR004123">
    <property type="entry name" value="Dim1"/>
</dbReference>
<evidence type="ECO:0000256" key="6">
    <source>
        <dbReference type="ARBA" id="ARBA00058660"/>
    </source>
</evidence>
<dbReference type="Pfam" id="PF02966">
    <property type="entry name" value="DIM1"/>
    <property type="match status" value="1"/>
</dbReference>
<evidence type="ECO:0000256" key="11">
    <source>
        <dbReference type="ARBA" id="ARBA00081873"/>
    </source>
</evidence>
<evidence type="ECO:0000256" key="5">
    <source>
        <dbReference type="ARBA" id="ARBA00023242"/>
    </source>
</evidence>
<dbReference type="GO" id="GO:0046540">
    <property type="term" value="C:U4/U6 x U5 tri-snRNP complex"/>
    <property type="evidence" value="ECO:0007669"/>
    <property type="project" value="InterPro"/>
</dbReference>
<keyword evidence="4" id="KW-0508">mRNA splicing</keyword>
<feature type="compositionally biased region" description="Low complexity" evidence="12">
    <location>
        <begin position="25"/>
        <end position="49"/>
    </location>
</feature>
<dbReference type="AlphaFoldDB" id="A0A8X8BSE6"/>
<dbReference type="PANTHER" id="PTHR12052:SF5">
    <property type="entry name" value="THIOREDOXIN-LIKE PROTEIN 4A"/>
    <property type="match status" value="1"/>
</dbReference>
<feature type="non-terminal residue" evidence="13">
    <location>
        <position position="1"/>
    </location>
</feature>
<dbReference type="Proteomes" id="UP000886611">
    <property type="component" value="Unassembled WGS sequence"/>
</dbReference>
<evidence type="ECO:0000313" key="14">
    <source>
        <dbReference type="Proteomes" id="UP000886611"/>
    </source>
</evidence>
<evidence type="ECO:0000256" key="7">
    <source>
        <dbReference type="ARBA" id="ARBA00065304"/>
    </source>
</evidence>
<gene>
    <name evidence="13" type="primary">Txnl4a</name>
    <name evidence="13" type="ORF">GTO96_0009901</name>
</gene>
<dbReference type="EMBL" id="JAATIS010002524">
    <property type="protein sequence ID" value="KAG2464802.1"/>
    <property type="molecule type" value="Genomic_DNA"/>
</dbReference>
<dbReference type="SUPFAM" id="SSF52833">
    <property type="entry name" value="Thioredoxin-like"/>
    <property type="match status" value="1"/>
</dbReference>
<comment type="function">
    <text evidence="6">Plays a role in pre-mRNA splicing as component of the U5 snRNP and U4/U6-U5 tri-snRNP complexes that are involved in spliceosome assembly, and as component of the precatalytic spliceosome (spliceosome B complex).</text>
</comment>
<proteinExistence type="inferred from homology"/>
<comment type="similarity">
    <text evidence="2">Belongs to the DIM1 family.</text>
</comment>
<dbReference type="CDD" id="cd02954">
    <property type="entry name" value="DIM1"/>
    <property type="match status" value="1"/>
</dbReference>
<evidence type="ECO:0000256" key="10">
    <source>
        <dbReference type="ARBA" id="ARBA00080167"/>
    </source>
</evidence>
<evidence type="ECO:0000256" key="9">
    <source>
        <dbReference type="ARBA" id="ARBA00078681"/>
    </source>
</evidence>
<evidence type="ECO:0000256" key="1">
    <source>
        <dbReference type="ARBA" id="ARBA00004123"/>
    </source>
</evidence>
<dbReference type="Gene3D" id="3.40.30.10">
    <property type="entry name" value="Glutaredoxin"/>
    <property type="match status" value="1"/>
</dbReference>
<evidence type="ECO:0000313" key="13">
    <source>
        <dbReference type="EMBL" id="KAG2464802.1"/>
    </source>
</evidence>
<accession>A0A8X8BSE6</accession>
<protein>
    <recommendedName>
        <fullName evidence="8">Thioredoxin-like protein 4A</fullName>
    </recommendedName>
    <alternativeName>
        <fullName evidence="11">DIM1 protein homolog</fullName>
    </alternativeName>
    <alternativeName>
        <fullName evidence="9">Spliceosomal U5 snRNP-specific 15 kDa protein</fullName>
    </alternativeName>
    <alternativeName>
        <fullName evidence="10">Thioredoxin-like U5 snRNP protein U5-15kD</fullName>
    </alternativeName>
</protein>